<proteinExistence type="inferred from homology"/>
<name>A0A8H5BEG5_9AGAR</name>
<dbReference type="Gene3D" id="3.30.420.80">
    <property type="entry name" value="Ribosomal protein S11"/>
    <property type="match status" value="1"/>
</dbReference>
<accession>A0A8H5BEG5</accession>
<evidence type="ECO:0000256" key="3">
    <source>
        <dbReference type="ARBA" id="ARBA00023274"/>
    </source>
</evidence>
<sequence>MFALRSSASSVLRVAARRPVLSAQVSRFPPKPPAPQHTQSEFDNVASFLEQGDATAPTKFEVEDAPPRAKRGFARSRTESDSNLPTYRLHCHSTRNNTITTFTKDDGSTIAWASGGQQKFKGANRSSYEAGYKCAVAMFDAIAETRSKQGFKLSLFFKGFGEGREAMKTALLGAEGTAIRPLIKRVTDRTPLKIGGTRSKKARRV</sequence>
<gene>
    <name evidence="5" type="ORF">D9619_000978</name>
</gene>
<dbReference type="InterPro" id="IPR036967">
    <property type="entry name" value="Ribosomal_uS11_sf"/>
</dbReference>
<evidence type="ECO:0008006" key="7">
    <source>
        <dbReference type="Google" id="ProtNLM"/>
    </source>
</evidence>
<comment type="caution">
    <text evidence="5">The sequence shown here is derived from an EMBL/GenBank/DDBJ whole genome shotgun (WGS) entry which is preliminary data.</text>
</comment>
<keyword evidence="2" id="KW-0689">Ribosomal protein</keyword>
<feature type="region of interest" description="Disordered" evidence="4">
    <location>
        <begin position="56"/>
        <end position="85"/>
    </location>
</feature>
<keyword evidence="3" id="KW-0687">Ribonucleoprotein</keyword>
<dbReference type="Pfam" id="PF00411">
    <property type="entry name" value="Ribosomal_S11"/>
    <property type="match status" value="1"/>
</dbReference>
<dbReference type="AlphaFoldDB" id="A0A8H5BEG5"/>
<dbReference type="InterPro" id="IPR001971">
    <property type="entry name" value="Ribosomal_uS11"/>
</dbReference>
<dbReference type="Proteomes" id="UP000567179">
    <property type="component" value="Unassembled WGS sequence"/>
</dbReference>
<dbReference type="GO" id="GO:0006412">
    <property type="term" value="P:translation"/>
    <property type="evidence" value="ECO:0007669"/>
    <property type="project" value="InterPro"/>
</dbReference>
<dbReference type="GO" id="GO:0005840">
    <property type="term" value="C:ribosome"/>
    <property type="evidence" value="ECO:0007669"/>
    <property type="project" value="UniProtKB-KW"/>
</dbReference>
<dbReference type="OrthoDB" id="1654884at2759"/>
<evidence type="ECO:0000313" key="6">
    <source>
        <dbReference type="Proteomes" id="UP000567179"/>
    </source>
</evidence>
<dbReference type="HAMAP" id="MF_01310">
    <property type="entry name" value="Ribosomal_uS11"/>
    <property type="match status" value="1"/>
</dbReference>
<organism evidence="5 6">
    <name type="scientific">Psilocybe cf. subviscida</name>
    <dbReference type="NCBI Taxonomy" id="2480587"/>
    <lineage>
        <taxon>Eukaryota</taxon>
        <taxon>Fungi</taxon>
        <taxon>Dikarya</taxon>
        <taxon>Basidiomycota</taxon>
        <taxon>Agaricomycotina</taxon>
        <taxon>Agaricomycetes</taxon>
        <taxon>Agaricomycetidae</taxon>
        <taxon>Agaricales</taxon>
        <taxon>Agaricineae</taxon>
        <taxon>Strophariaceae</taxon>
        <taxon>Psilocybe</taxon>
    </lineage>
</organism>
<protein>
    <recommendedName>
        <fullName evidence="7">Translational machinery component</fullName>
    </recommendedName>
</protein>
<evidence type="ECO:0000256" key="2">
    <source>
        <dbReference type="ARBA" id="ARBA00022980"/>
    </source>
</evidence>
<feature type="region of interest" description="Disordered" evidence="4">
    <location>
        <begin position="21"/>
        <end position="40"/>
    </location>
</feature>
<reference evidence="5 6" key="1">
    <citation type="journal article" date="2020" name="ISME J.">
        <title>Uncovering the hidden diversity of litter-decomposition mechanisms in mushroom-forming fungi.</title>
        <authorList>
            <person name="Floudas D."/>
            <person name="Bentzer J."/>
            <person name="Ahren D."/>
            <person name="Johansson T."/>
            <person name="Persson P."/>
            <person name="Tunlid A."/>
        </authorList>
    </citation>
    <scope>NUCLEOTIDE SEQUENCE [LARGE SCALE GENOMIC DNA]</scope>
    <source>
        <strain evidence="5 6">CBS 101986</strain>
    </source>
</reference>
<keyword evidence="6" id="KW-1185">Reference proteome</keyword>
<evidence type="ECO:0000256" key="4">
    <source>
        <dbReference type="SAM" id="MobiDB-lite"/>
    </source>
</evidence>
<evidence type="ECO:0000313" key="5">
    <source>
        <dbReference type="EMBL" id="KAF5321845.1"/>
    </source>
</evidence>
<evidence type="ECO:0000256" key="1">
    <source>
        <dbReference type="ARBA" id="ARBA00006194"/>
    </source>
</evidence>
<dbReference type="GO" id="GO:1990904">
    <property type="term" value="C:ribonucleoprotein complex"/>
    <property type="evidence" value="ECO:0007669"/>
    <property type="project" value="UniProtKB-KW"/>
</dbReference>
<dbReference type="EMBL" id="JAACJJ010000028">
    <property type="protein sequence ID" value="KAF5321845.1"/>
    <property type="molecule type" value="Genomic_DNA"/>
</dbReference>
<comment type="similarity">
    <text evidence="1">Belongs to the universal ribosomal protein uS11 family.</text>
</comment>
<dbReference type="PANTHER" id="PTHR11759">
    <property type="entry name" value="40S RIBOSOMAL PROTEIN S14/30S RIBOSOMAL PROTEIN S11"/>
    <property type="match status" value="1"/>
</dbReference>
<dbReference type="SUPFAM" id="SSF53137">
    <property type="entry name" value="Translational machinery components"/>
    <property type="match status" value="1"/>
</dbReference>
<dbReference type="GO" id="GO:0003735">
    <property type="term" value="F:structural constituent of ribosome"/>
    <property type="evidence" value="ECO:0007669"/>
    <property type="project" value="InterPro"/>
</dbReference>